<evidence type="ECO:0000313" key="3">
    <source>
        <dbReference type="Proteomes" id="UP001165653"/>
    </source>
</evidence>
<comment type="caution">
    <text evidence="2">The sequence shown here is derived from an EMBL/GenBank/DDBJ whole genome shotgun (WGS) entry which is preliminary data.</text>
</comment>
<protein>
    <submittedName>
        <fullName evidence="2">Uncharacterized protein</fullName>
    </submittedName>
</protein>
<evidence type="ECO:0000256" key="1">
    <source>
        <dbReference type="SAM" id="Phobius"/>
    </source>
</evidence>
<feature type="transmembrane region" description="Helical" evidence="1">
    <location>
        <begin position="28"/>
        <end position="45"/>
    </location>
</feature>
<evidence type="ECO:0000313" key="2">
    <source>
        <dbReference type="EMBL" id="MCW1912376.1"/>
    </source>
</evidence>
<dbReference type="EMBL" id="JAPDDR010000001">
    <property type="protein sequence ID" value="MCW1912376.1"/>
    <property type="molecule type" value="Genomic_DNA"/>
</dbReference>
<organism evidence="2 3">
    <name type="scientific">Luteolibacter rhizosphaerae</name>
    <dbReference type="NCBI Taxonomy" id="2989719"/>
    <lineage>
        <taxon>Bacteria</taxon>
        <taxon>Pseudomonadati</taxon>
        <taxon>Verrucomicrobiota</taxon>
        <taxon>Verrucomicrobiia</taxon>
        <taxon>Verrucomicrobiales</taxon>
        <taxon>Verrucomicrobiaceae</taxon>
        <taxon>Luteolibacter</taxon>
    </lineage>
</organism>
<keyword evidence="3" id="KW-1185">Reference proteome</keyword>
<keyword evidence="1" id="KW-0812">Transmembrane</keyword>
<dbReference type="Proteomes" id="UP001165653">
    <property type="component" value="Unassembled WGS sequence"/>
</dbReference>
<gene>
    <name evidence="2" type="ORF">OJ996_02250</name>
</gene>
<dbReference type="RefSeq" id="WP_264510705.1">
    <property type="nucleotide sequence ID" value="NZ_JAPDDR010000001.1"/>
</dbReference>
<sequence>MNSPDPILDSLLDAVRSTKKQRRTRRRVLLGIACICAATGTLSFTKNTSESPLAAQIPAPVQEAAPEAPMLAMVVWKNGAPCLEELPAEDLGLVQLQFGLDPVLAYPDTAWQNPLN</sequence>
<keyword evidence="1" id="KW-0472">Membrane</keyword>
<name>A0ABT3FYP3_9BACT</name>
<keyword evidence="1" id="KW-1133">Transmembrane helix</keyword>
<reference evidence="2" key="1">
    <citation type="submission" date="2022-10" db="EMBL/GenBank/DDBJ databases">
        <title>Luteolibacter sp. GHJ8, whole genome shotgun sequencing project.</title>
        <authorList>
            <person name="Zhao G."/>
            <person name="Shen L."/>
        </authorList>
    </citation>
    <scope>NUCLEOTIDE SEQUENCE</scope>
    <source>
        <strain evidence="2">GHJ8</strain>
    </source>
</reference>
<accession>A0ABT3FYP3</accession>
<proteinExistence type="predicted"/>